<reference evidence="4" key="1">
    <citation type="submission" date="2022-12" db="EMBL/GenBank/DDBJ databases">
        <authorList>
            <person name="Petersen C."/>
        </authorList>
    </citation>
    <scope>NUCLEOTIDE SEQUENCE</scope>
    <source>
        <strain evidence="4">IBT 17660</strain>
    </source>
</reference>
<evidence type="ECO:0000313" key="4">
    <source>
        <dbReference type="EMBL" id="KAJ5462335.1"/>
    </source>
</evidence>
<feature type="region of interest" description="Disordered" evidence="1">
    <location>
        <begin position="557"/>
        <end position="581"/>
    </location>
</feature>
<feature type="domain" description="Ubiquitin-like" evidence="2">
    <location>
        <begin position="607"/>
        <end position="689"/>
    </location>
</feature>
<feature type="compositionally biased region" description="Basic and acidic residues" evidence="1">
    <location>
        <begin position="714"/>
        <end position="724"/>
    </location>
</feature>
<name>A0A9X0BHP6_9EURO</name>
<evidence type="ECO:0000259" key="2">
    <source>
        <dbReference type="Pfam" id="PF22893"/>
    </source>
</evidence>
<feature type="compositionally biased region" description="Basic and acidic residues" evidence="1">
    <location>
        <begin position="697"/>
        <end position="706"/>
    </location>
</feature>
<organism evidence="4 5">
    <name type="scientific">Penicillium desertorum</name>
    <dbReference type="NCBI Taxonomy" id="1303715"/>
    <lineage>
        <taxon>Eukaryota</taxon>
        <taxon>Fungi</taxon>
        <taxon>Dikarya</taxon>
        <taxon>Ascomycota</taxon>
        <taxon>Pezizomycotina</taxon>
        <taxon>Eurotiomycetes</taxon>
        <taxon>Eurotiomycetidae</taxon>
        <taxon>Eurotiales</taxon>
        <taxon>Aspergillaceae</taxon>
        <taxon>Penicillium</taxon>
    </lineage>
</organism>
<evidence type="ECO:0008006" key="6">
    <source>
        <dbReference type="Google" id="ProtNLM"/>
    </source>
</evidence>
<dbReference type="InterPro" id="IPR054464">
    <property type="entry name" value="ULD_fung"/>
</dbReference>
<dbReference type="AlphaFoldDB" id="A0A9X0BHP6"/>
<dbReference type="Proteomes" id="UP001147760">
    <property type="component" value="Unassembled WGS sequence"/>
</dbReference>
<feature type="region of interest" description="Disordered" evidence="1">
    <location>
        <begin position="465"/>
        <end position="485"/>
    </location>
</feature>
<accession>A0A9X0BHP6</accession>
<keyword evidence="5" id="KW-1185">Reference proteome</keyword>
<dbReference type="Pfam" id="PF26082">
    <property type="entry name" value="zf-C2H2_AcuF"/>
    <property type="match status" value="1"/>
</dbReference>
<protein>
    <recommendedName>
        <fullName evidence="6">C2H2-type domain-containing protein</fullName>
    </recommendedName>
</protein>
<dbReference type="PANTHER" id="PTHR35391">
    <property type="entry name" value="C2H2-TYPE DOMAIN-CONTAINING PROTEIN-RELATED"/>
    <property type="match status" value="1"/>
</dbReference>
<feature type="region of interest" description="Disordered" evidence="1">
    <location>
        <begin position="118"/>
        <end position="144"/>
    </location>
</feature>
<reference evidence="4" key="2">
    <citation type="journal article" date="2023" name="IMA Fungus">
        <title>Comparative genomic study of the Penicillium genus elucidates a diverse pangenome and 15 lateral gene transfer events.</title>
        <authorList>
            <person name="Petersen C."/>
            <person name="Sorensen T."/>
            <person name="Nielsen M.R."/>
            <person name="Sondergaard T.E."/>
            <person name="Sorensen J.L."/>
            <person name="Fitzpatrick D.A."/>
            <person name="Frisvad J.C."/>
            <person name="Nielsen K.L."/>
        </authorList>
    </citation>
    <scope>NUCLEOTIDE SEQUENCE</scope>
    <source>
        <strain evidence="4">IBT 17660</strain>
    </source>
</reference>
<gene>
    <name evidence="4" type="ORF">N7530_010540</name>
</gene>
<evidence type="ECO:0000313" key="5">
    <source>
        <dbReference type="Proteomes" id="UP001147760"/>
    </source>
</evidence>
<feature type="region of interest" description="Disordered" evidence="1">
    <location>
        <begin position="691"/>
        <end position="756"/>
    </location>
</feature>
<dbReference type="PANTHER" id="PTHR35391:SF5">
    <property type="entry name" value="DUF6590 DOMAIN-CONTAINING PROTEIN"/>
    <property type="match status" value="1"/>
</dbReference>
<evidence type="ECO:0000259" key="3">
    <source>
        <dbReference type="Pfam" id="PF26082"/>
    </source>
</evidence>
<feature type="compositionally biased region" description="Basic residues" evidence="1">
    <location>
        <begin position="745"/>
        <end position="756"/>
    </location>
</feature>
<evidence type="ECO:0000256" key="1">
    <source>
        <dbReference type="SAM" id="MobiDB-lite"/>
    </source>
</evidence>
<dbReference type="OrthoDB" id="6133115at2759"/>
<sequence>MLHSLRKLSQVFFWQLDMVERLKPESLASMAQKVRNRFVLAERLVARGKEDNSRLVNQTQRFELWAKNLGLYHLGHSSLDYRFRDAPSLFEYTMGLLRNLDGLLAQLMDTLNPRHLSRVDANDTNIPGSHEQFSDDSEEDDFESSDDESIADLLLTSTTANIDKLYRLSFKIRNPAMRLGFSKSLNSENMINVILNSFSPPTVRALQWILKKISWSDVWPKPTPDGGNSLDIGRREELSLKTWPFKTDELLPESENGPNLNVPVIRTAASRPSTATHLDASKVKLDDSVSRISSLTVVDIKDDGNGDCFFIPPPPKHLWDGEEFECPYCFTLCPRKMLYQTAWQAHILRDLRPYICTYGDCRNADQQYDSLSDWIHHETFTHQRKSDRTSSENGMLSIEVSRKCPFCLEDAGPHHIATHLRRVACFSLPRSIGSDDNGSLQGSQISGKADIRSNNTVVSQISETSWGGAESVSEANPELNLENSPPLTFESLHQQQTDPKDEGSKVDRFLKRMESESTGSYKTPLRVDITGKEAFRVADFASGQGLAHKRMLAEEVRAPTIADDEKKDPNEAAKAEEDVEGAELSAEVEAAFAAGEDEAEKKSPPEKRKPIRFKDCIGRKFTFPFELCATWQGMEDLINEAFRHIDVLGPRVAEGHYDLVGPNGDIIFPKVWEKVIEPDWDITMYMWPIPENPQDADPARAGEHPADASTTAPEPKEKPAGDNKKPRRKPVPDSFSQWLMGGSLRGRRRGKADKKA</sequence>
<feature type="compositionally biased region" description="Acidic residues" evidence="1">
    <location>
        <begin position="134"/>
        <end position="144"/>
    </location>
</feature>
<dbReference type="Pfam" id="PF22893">
    <property type="entry name" value="ULD_2"/>
    <property type="match status" value="1"/>
</dbReference>
<comment type="caution">
    <text evidence="4">The sequence shown here is derived from an EMBL/GenBank/DDBJ whole genome shotgun (WGS) entry which is preliminary data.</text>
</comment>
<feature type="domain" description="Oxidoreductase acuF-like C2H2 type zinc-finger" evidence="3">
    <location>
        <begin position="321"/>
        <end position="351"/>
    </location>
</feature>
<feature type="compositionally biased region" description="Basic and acidic residues" evidence="1">
    <location>
        <begin position="557"/>
        <end position="576"/>
    </location>
</feature>
<dbReference type="EMBL" id="JAPWDO010000007">
    <property type="protein sequence ID" value="KAJ5462335.1"/>
    <property type="molecule type" value="Genomic_DNA"/>
</dbReference>
<dbReference type="InterPro" id="IPR058925">
    <property type="entry name" value="zf-C2H2_AcuF"/>
</dbReference>
<proteinExistence type="predicted"/>